<dbReference type="EC" id="2.3.1.179" evidence="5"/>
<evidence type="ECO:0000259" key="4">
    <source>
        <dbReference type="PROSITE" id="PS52004"/>
    </source>
</evidence>
<name>A0ABT7DYL7_9NEIS</name>
<keyword evidence="6" id="KW-1185">Reference proteome</keyword>
<dbReference type="NCBIfam" id="NF006618">
    <property type="entry name" value="PRK09185.1"/>
    <property type="match status" value="1"/>
</dbReference>
<comment type="caution">
    <text evidence="5">The sequence shown here is derived from an EMBL/GenBank/DDBJ whole genome shotgun (WGS) entry which is preliminary data.</text>
</comment>
<dbReference type="Pfam" id="PF02801">
    <property type="entry name" value="Ketoacyl-synt_C"/>
    <property type="match status" value="1"/>
</dbReference>
<dbReference type="CDD" id="cd00834">
    <property type="entry name" value="KAS_I_II"/>
    <property type="match status" value="1"/>
</dbReference>
<dbReference type="PROSITE" id="PS00606">
    <property type="entry name" value="KS3_1"/>
    <property type="match status" value="1"/>
</dbReference>
<proteinExistence type="inferred from homology"/>
<sequence>MNSPVYLNELGILCALGAGIAECRQALYADAPQGVQPNSQVLPGRTLHLGAIDRPLASLAVLPPALRSRNNALLLTALAQIRPAVDAAIARYGAHRVGVVLGTSTSGIGEGEQAIARHHHTGSLGPDFHIGQQEMGSAAQALTTLLDLAGPAIVVSTACSSSAKSLASAARLLKAGVCDAVITGGMDALCAFTVSGFAALDSVSAERCNPLSLNRCGINIGEGGALFLMSREPGPVVLAGWGESSDAHHISAPAPDGRGALASMRAALQRAGLQAADIDYINLHGTATPQNDAMESLAVRELFGTTTPVSSTKPLTGHTLGGAGALEAALCWLALTDNPEGRLPPHWWDGIADPALPALQVAAAGKALGRPLNYALSNSFAFGGSNASLILGRV</sequence>
<dbReference type="SMART" id="SM00825">
    <property type="entry name" value="PKS_KS"/>
    <property type="match status" value="1"/>
</dbReference>
<gene>
    <name evidence="5" type="ORF">PZA18_12740</name>
</gene>
<dbReference type="InterPro" id="IPR018201">
    <property type="entry name" value="Ketoacyl_synth_AS"/>
</dbReference>
<dbReference type="InterPro" id="IPR020841">
    <property type="entry name" value="PKS_Beta-ketoAc_synthase_dom"/>
</dbReference>
<reference evidence="5" key="1">
    <citation type="submission" date="2023-03" db="EMBL/GenBank/DDBJ databases">
        <title>Chitinimonas shenzhenensis gen. nov., sp. nov., a novel member of family Burkholderiaceae isolated from activated sludge collected in Shen Zhen, China.</title>
        <authorList>
            <person name="Wang X."/>
        </authorList>
    </citation>
    <scope>NUCLEOTIDE SEQUENCE</scope>
    <source>
        <strain evidence="5">DQS-5</strain>
    </source>
</reference>
<dbReference type="Proteomes" id="UP001172778">
    <property type="component" value="Unassembled WGS sequence"/>
</dbReference>
<dbReference type="InterPro" id="IPR014031">
    <property type="entry name" value="Ketoacyl_synth_C"/>
</dbReference>
<evidence type="ECO:0000256" key="3">
    <source>
        <dbReference type="RuleBase" id="RU003694"/>
    </source>
</evidence>
<dbReference type="RefSeq" id="WP_284101226.1">
    <property type="nucleotide sequence ID" value="NZ_JARRAF010000013.1"/>
</dbReference>
<dbReference type="PANTHER" id="PTHR11712">
    <property type="entry name" value="POLYKETIDE SYNTHASE-RELATED"/>
    <property type="match status" value="1"/>
</dbReference>
<evidence type="ECO:0000313" key="5">
    <source>
        <dbReference type="EMBL" id="MDK2124914.1"/>
    </source>
</evidence>
<protein>
    <submittedName>
        <fullName evidence="5">Beta-ketoacyl-ACP synthase</fullName>
        <ecNumber evidence="5">2.3.1.179</ecNumber>
    </submittedName>
</protein>
<evidence type="ECO:0000256" key="1">
    <source>
        <dbReference type="ARBA" id="ARBA00008467"/>
    </source>
</evidence>
<keyword evidence="5" id="KW-0012">Acyltransferase</keyword>
<dbReference type="EMBL" id="JARRAF010000013">
    <property type="protein sequence ID" value="MDK2124914.1"/>
    <property type="molecule type" value="Genomic_DNA"/>
</dbReference>
<feature type="domain" description="Ketosynthase family 3 (KS3)" evidence="4">
    <location>
        <begin position="1"/>
        <end position="393"/>
    </location>
</feature>
<dbReference type="Gene3D" id="3.40.47.10">
    <property type="match status" value="1"/>
</dbReference>
<dbReference type="InterPro" id="IPR000794">
    <property type="entry name" value="Beta-ketoacyl_synthase"/>
</dbReference>
<evidence type="ECO:0000256" key="2">
    <source>
        <dbReference type="ARBA" id="ARBA00022679"/>
    </source>
</evidence>
<accession>A0ABT7DYL7</accession>
<dbReference type="PROSITE" id="PS52004">
    <property type="entry name" value="KS3_2"/>
    <property type="match status" value="1"/>
</dbReference>
<comment type="similarity">
    <text evidence="1 3">Belongs to the thiolase-like superfamily. Beta-ketoacyl-ACP synthases family.</text>
</comment>
<dbReference type="PANTHER" id="PTHR11712:SF320">
    <property type="entry name" value="BETA-KETOACYL SYNTHASE"/>
    <property type="match status" value="1"/>
</dbReference>
<dbReference type="InterPro" id="IPR014030">
    <property type="entry name" value="Ketoacyl_synth_N"/>
</dbReference>
<keyword evidence="2 3" id="KW-0808">Transferase</keyword>
<dbReference type="InterPro" id="IPR016039">
    <property type="entry name" value="Thiolase-like"/>
</dbReference>
<evidence type="ECO:0000313" key="6">
    <source>
        <dbReference type="Proteomes" id="UP001172778"/>
    </source>
</evidence>
<dbReference type="GO" id="GO:0004315">
    <property type="term" value="F:3-oxoacyl-[acyl-carrier-protein] synthase activity"/>
    <property type="evidence" value="ECO:0007669"/>
    <property type="project" value="UniProtKB-EC"/>
</dbReference>
<dbReference type="Pfam" id="PF00109">
    <property type="entry name" value="ketoacyl-synt"/>
    <property type="match status" value="1"/>
</dbReference>
<organism evidence="5 6">
    <name type="scientific">Parachitinimonas caeni</name>
    <dbReference type="NCBI Taxonomy" id="3031301"/>
    <lineage>
        <taxon>Bacteria</taxon>
        <taxon>Pseudomonadati</taxon>
        <taxon>Pseudomonadota</taxon>
        <taxon>Betaproteobacteria</taxon>
        <taxon>Neisseriales</taxon>
        <taxon>Chitinibacteraceae</taxon>
        <taxon>Parachitinimonas</taxon>
    </lineage>
</organism>
<dbReference type="SUPFAM" id="SSF53901">
    <property type="entry name" value="Thiolase-like"/>
    <property type="match status" value="2"/>
</dbReference>